<name>A0ABN3UEM1_9ACTN</name>
<sequence>MTEFFDIVLAPPTVVFTVLLVLVVCYWVLAIVGLDLLETDTDLLGALGLRGIPSSVMISLFVAFTWFLCLAGYASLDELPWDGGPLDLLVVPGALAGGWLATRLLINPLRYVLPEPKVPSRDDFIGRMCVIRTGTVTAHFGQAEVHSEDGSSALVQVRKQDGDELVAGGTALIFEYDAEGEFFWVMPYDAALDPHRKGL</sequence>
<gene>
    <name evidence="2" type="ORF">GCM10010439_37620</name>
</gene>
<dbReference type="Proteomes" id="UP001501842">
    <property type="component" value="Unassembled WGS sequence"/>
</dbReference>
<keyword evidence="1" id="KW-0812">Transmembrane</keyword>
<organism evidence="2 3">
    <name type="scientific">Actinocorallia aurantiaca</name>
    <dbReference type="NCBI Taxonomy" id="46204"/>
    <lineage>
        <taxon>Bacteria</taxon>
        <taxon>Bacillati</taxon>
        <taxon>Actinomycetota</taxon>
        <taxon>Actinomycetes</taxon>
        <taxon>Streptosporangiales</taxon>
        <taxon>Thermomonosporaceae</taxon>
        <taxon>Actinocorallia</taxon>
    </lineage>
</organism>
<evidence type="ECO:0000256" key="1">
    <source>
        <dbReference type="SAM" id="Phobius"/>
    </source>
</evidence>
<feature type="transmembrane region" description="Helical" evidence="1">
    <location>
        <begin position="14"/>
        <end position="37"/>
    </location>
</feature>
<protein>
    <recommendedName>
        <fullName evidence="4">DUF1449 family protein</fullName>
    </recommendedName>
</protein>
<keyword evidence="1" id="KW-0472">Membrane</keyword>
<evidence type="ECO:0008006" key="4">
    <source>
        <dbReference type="Google" id="ProtNLM"/>
    </source>
</evidence>
<accession>A0ABN3UEM1</accession>
<proteinExistence type="predicted"/>
<comment type="caution">
    <text evidence="2">The sequence shown here is derived from an EMBL/GenBank/DDBJ whole genome shotgun (WGS) entry which is preliminary data.</text>
</comment>
<evidence type="ECO:0000313" key="3">
    <source>
        <dbReference type="Proteomes" id="UP001501842"/>
    </source>
</evidence>
<keyword evidence="3" id="KW-1185">Reference proteome</keyword>
<reference evidence="2 3" key="1">
    <citation type="journal article" date="2019" name="Int. J. Syst. Evol. Microbiol.">
        <title>The Global Catalogue of Microorganisms (GCM) 10K type strain sequencing project: providing services to taxonomists for standard genome sequencing and annotation.</title>
        <authorList>
            <consortium name="The Broad Institute Genomics Platform"/>
            <consortium name="The Broad Institute Genome Sequencing Center for Infectious Disease"/>
            <person name="Wu L."/>
            <person name="Ma J."/>
        </authorList>
    </citation>
    <scope>NUCLEOTIDE SEQUENCE [LARGE SCALE GENOMIC DNA]</scope>
    <source>
        <strain evidence="2 3">JCM 8201</strain>
    </source>
</reference>
<dbReference type="RefSeq" id="WP_344451785.1">
    <property type="nucleotide sequence ID" value="NZ_BAAATZ010000013.1"/>
</dbReference>
<keyword evidence="1" id="KW-1133">Transmembrane helix</keyword>
<feature type="transmembrane region" description="Helical" evidence="1">
    <location>
        <begin position="88"/>
        <end position="106"/>
    </location>
</feature>
<evidence type="ECO:0000313" key="2">
    <source>
        <dbReference type="EMBL" id="GAA2728738.1"/>
    </source>
</evidence>
<dbReference type="EMBL" id="BAAATZ010000013">
    <property type="protein sequence ID" value="GAA2728738.1"/>
    <property type="molecule type" value="Genomic_DNA"/>
</dbReference>